<protein>
    <submittedName>
        <fullName evidence="1">DUF2624 family protein</fullName>
    </submittedName>
</protein>
<evidence type="ECO:0000313" key="1">
    <source>
        <dbReference type="EMBL" id="TGA99599.1"/>
    </source>
</evidence>
<dbReference type="Pfam" id="PF11116">
    <property type="entry name" value="DUF2624"/>
    <property type="match status" value="1"/>
</dbReference>
<dbReference type="Proteomes" id="UP000298347">
    <property type="component" value="Unassembled WGS sequence"/>
</dbReference>
<sequence>MHPMIQAMINQRINQVSADELYEQAIQFNIPITRNQAARVAGRVRGKNIDLFQPAGQEKLRRIFIEELGPVLAQELDQKFKQLMAKYQ</sequence>
<proteinExistence type="predicted"/>
<comment type="caution">
    <text evidence="1">The sequence shown here is derived from an EMBL/GenBank/DDBJ whole genome shotgun (WGS) entry which is preliminary data.</text>
</comment>
<dbReference type="InterPro" id="IPR020277">
    <property type="entry name" value="DUF2624"/>
</dbReference>
<keyword evidence="2" id="KW-1185">Reference proteome</keyword>
<gene>
    <name evidence="1" type="ORF">E4665_04550</name>
</gene>
<dbReference type="AlphaFoldDB" id="A0A4Z0GR51"/>
<evidence type="ECO:0000313" key="2">
    <source>
        <dbReference type="Proteomes" id="UP000298347"/>
    </source>
</evidence>
<organism evidence="1 2">
    <name type="scientific">Sporolactobacillus shoreae</name>
    <dbReference type="NCBI Taxonomy" id="1465501"/>
    <lineage>
        <taxon>Bacteria</taxon>
        <taxon>Bacillati</taxon>
        <taxon>Bacillota</taxon>
        <taxon>Bacilli</taxon>
        <taxon>Bacillales</taxon>
        <taxon>Sporolactobacillaceae</taxon>
        <taxon>Sporolactobacillus</taxon>
    </lineage>
</organism>
<dbReference type="OrthoDB" id="2969753at2"/>
<name>A0A4Z0GR51_9BACL</name>
<accession>A0A4Z0GR51</accession>
<reference evidence="1 2" key="1">
    <citation type="journal article" date="2015" name="Int. J. Syst. Evol. Microbiol.">
        <title>Sporolactobacillus shoreae sp. nov. and Sporolactobacillus spathodeae sp. nov., two spore-forming lactic acid bacteria isolated from tree barks in Thailand.</title>
        <authorList>
            <person name="Thamacharoensuk T."/>
            <person name="Kitahara M."/>
            <person name="Ohkuma M."/>
            <person name="Thongchul N."/>
            <person name="Tanasupawat S."/>
        </authorList>
    </citation>
    <scope>NUCLEOTIDE SEQUENCE [LARGE SCALE GENOMIC DNA]</scope>
    <source>
        <strain evidence="1 2">BK92</strain>
    </source>
</reference>
<dbReference type="EMBL" id="SRJD01000003">
    <property type="protein sequence ID" value="TGA99599.1"/>
    <property type="molecule type" value="Genomic_DNA"/>
</dbReference>